<feature type="region of interest" description="Disordered" evidence="10">
    <location>
        <begin position="1"/>
        <end position="31"/>
    </location>
</feature>
<feature type="region of interest" description="Disordered" evidence="10">
    <location>
        <begin position="971"/>
        <end position="1066"/>
    </location>
</feature>
<dbReference type="InterPro" id="IPR012178">
    <property type="entry name" value="RFC1"/>
</dbReference>
<evidence type="ECO:0000256" key="8">
    <source>
        <dbReference type="ARBA" id="ARBA00023242"/>
    </source>
</evidence>
<dbReference type="SUPFAM" id="SSF48019">
    <property type="entry name" value="post-AAA+ oligomerization domain-like"/>
    <property type="match status" value="1"/>
</dbReference>
<dbReference type="SUPFAM" id="SSF52540">
    <property type="entry name" value="P-loop containing nucleoside triphosphate hydrolases"/>
    <property type="match status" value="1"/>
</dbReference>
<keyword evidence="5 9" id="KW-0235">DNA replication</keyword>
<accession>A0A388LKL7</accession>
<dbReference type="InterPro" id="IPR036420">
    <property type="entry name" value="BRCT_dom_sf"/>
</dbReference>
<dbReference type="Proteomes" id="UP000265515">
    <property type="component" value="Unassembled WGS sequence"/>
</dbReference>
<keyword evidence="6 9" id="KW-0547">Nucleotide-binding</keyword>
<evidence type="ECO:0000256" key="9">
    <source>
        <dbReference type="PIRNR" id="PIRNR036578"/>
    </source>
</evidence>
<comment type="subcellular location">
    <subcellularLocation>
        <location evidence="1 9">Nucleus</location>
    </subcellularLocation>
</comment>
<dbReference type="GO" id="GO:0005524">
    <property type="term" value="F:ATP binding"/>
    <property type="evidence" value="ECO:0007669"/>
    <property type="project" value="UniProtKB-UniRule"/>
</dbReference>
<feature type="compositionally biased region" description="Polar residues" evidence="10">
    <location>
        <begin position="19"/>
        <end position="29"/>
    </location>
</feature>
<evidence type="ECO:0000256" key="2">
    <source>
        <dbReference type="ARBA" id="ARBA00006116"/>
    </source>
</evidence>
<dbReference type="Gene3D" id="1.10.8.60">
    <property type="match status" value="1"/>
</dbReference>
<comment type="similarity">
    <text evidence="2 9">Belongs to the activator 1 large subunit family.</text>
</comment>
<dbReference type="GO" id="GO:0003689">
    <property type="term" value="F:DNA clamp loader activity"/>
    <property type="evidence" value="ECO:0007669"/>
    <property type="project" value="UniProtKB-UniRule"/>
</dbReference>
<evidence type="ECO:0000256" key="7">
    <source>
        <dbReference type="ARBA" id="ARBA00022840"/>
    </source>
</evidence>
<evidence type="ECO:0000256" key="1">
    <source>
        <dbReference type="ARBA" id="ARBA00004123"/>
    </source>
</evidence>
<dbReference type="Gene3D" id="3.40.50.10190">
    <property type="entry name" value="BRCT domain"/>
    <property type="match status" value="1"/>
</dbReference>
<dbReference type="GO" id="GO:0005663">
    <property type="term" value="C:DNA replication factor C complex"/>
    <property type="evidence" value="ECO:0007669"/>
    <property type="project" value="InterPro"/>
</dbReference>
<dbReference type="FunFam" id="3.40.50.10190:FF:000001">
    <property type="entry name" value="Replication factor C subunit 1"/>
    <property type="match status" value="1"/>
</dbReference>
<evidence type="ECO:0000313" key="13">
    <source>
        <dbReference type="Proteomes" id="UP000265515"/>
    </source>
</evidence>
<dbReference type="CDD" id="cd00009">
    <property type="entry name" value="AAA"/>
    <property type="match status" value="1"/>
</dbReference>
<feature type="region of interest" description="Disordered" evidence="10">
    <location>
        <begin position="436"/>
        <end position="476"/>
    </location>
</feature>
<dbReference type="EMBL" id="BFEA01000421">
    <property type="protein sequence ID" value="GBG82876.1"/>
    <property type="molecule type" value="Genomic_DNA"/>
</dbReference>
<dbReference type="CDD" id="cd17752">
    <property type="entry name" value="BRCT_RFC1"/>
    <property type="match status" value="1"/>
</dbReference>
<evidence type="ECO:0000256" key="4">
    <source>
        <dbReference type="ARBA" id="ARBA00020401"/>
    </source>
</evidence>
<gene>
    <name evidence="12" type="ORF">CBR_g36402</name>
</gene>
<feature type="region of interest" description="Disordered" evidence="10">
    <location>
        <begin position="51"/>
        <end position="211"/>
    </location>
</feature>
<feature type="compositionally biased region" description="Gly residues" evidence="10">
    <location>
        <begin position="182"/>
        <end position="192"/>
    </location>
</feature>
<organism evidence="12 13">
    <name type="scientific">Chara braunii</name>
    <name type="common">Braun's stonewort</name>
    <dbReference type="NCBI Taxonomy" id="69332"/>
    <lineage>
        <taxon>Eukaryota</taxon>
        <taxon>Viridiplantae</taxon>
        <taxon>Streptophyta</taxon>
        <taxon>Charophyceae</taxon>
        <taxon>Charales</taxon>
        <taxon>Characeae</taxon>
        <taxon>Chara</taxon>
    </lineage>
</organism>
<dbReference type="AlphaFoldDB" id="A0A388LKL7"/>
<dbReference type="Gene3D" id="3.40.50.300">
    <property type="entry name" value="P-loop containing nucleotide triphosphate hydrolases"/>
    <property type="match status" value="1"/>
</dbReference>
<feature type="compositionally biased region" description="Gly residues" evidence="10">
    <location>
        <begin position="439"/>
        <end position="458"/>
    </location>
</feature>
<sequence>MKNGDIRKWFVRQTRKEAPSQTSSLTASGETCKDDIKKVEAAITDKIECKDDGKAVNKDDGVGATRVSPTASKQARAISSPSSRASTRVTPEEKSSPQKKPTPKKTLADADTARGKRKSAHGAEDDEAYGDSEEVQEKHDGREEPSPKKHRGSKGTGRVVEESAQPGGAAVPTARRGAAAAGRGGWVGGRGAFFGKPRAPPPHKGEKEIPQGDETCLKGLTFVISGTLDSLEREEAEVLIKSHGGRVTSSVSKKTSFLLADEDVGGRKSQKAKELGVIFVKEDELFDMIRASVKRSAESTSTSKAAEEEEVFPSASAHEPLLFKPIGTLGIGKAAPSVNKGKGQEFVPEGIDKGRGNEGSSDGDVSRRLVPHRKSTVKSGPRKADDAAADLPAVAGAAESVAWPAKYMPKNTSEMVGNQSLIGQLRDWLQNWEKNHRIGGAGGSEGEGGSGRGKGGGSKKVSSSSTRADFGRKAALLSGPPGIGKTTAARLVSQDIGLDAVEVNASDDRSKADASIRSGIAGKMSNAIKELVSSRPLSIGGGGRQQAKSILLIMDEVDGMSGGDRGGIADLILTIRASKIPIICICNDRYSPKLKSLINYCMHLAFRRPTKQQMTKRLRQIALKEGMKVDDVALEELSDRVNGDMRLALNQLHYMSLKSSKVIKFTDMRARLVASAKDEDLTAFTAVDRLFSFDGGRMRLDQRQDLAMVDPNLIPLMAAENYLNYRPAMAGKDDQGTTRMELISRAADSIVAGDIVNKKVRRSQKWALMPFAAFASTVHVAALMHGQREPLEAGQYMNRFPAWLGKNATFGKNARLLDDVHVHVMASGACKPTKEALRLDYMFAFADRLVRPLRECDKVVGVSMVLDFMEEYSLTDEDIQAMLEMRHHGKRKDMDDVPPQTKAQFTREYKARALDWRIRSADMLPDTIASAGKGKLPGKRKPHLQLDDVEEKGRLLSGDADDAQLFVTEEGVDETEEEQEEEDVGGTPLALTGQNGKNEFAGIEIDTKVREGVGRSGSRGVGRGEGRGGRRTKRKDVPGGVTSSDARNDSSDRASGRRFWPFKKAR</sequence>
<keyword evidence="13" id="KW-1185">Reference proteome</keyword>
<dbReference type="GO" id="GO:0003677">
    <property type="term" value="F:DNA binding"/>
    <property type="evidence" value="ECO:0007669"/>
    <property type="project" value="InterPro"/>
</dbReference>
<feature type="compositionally biased region" description="Basic and acidic residues" evidence="10">
    <location>
        <begin position="1"/>
        <end position="18"/>
    </location>
</feature>
<dbReference type="OrthoDB" id="1727522at2759"/>
<dbReference type="CDD" id="cd18140">
    <property type="entry name" value="HLD_clamp_RFC"/>
    <property type="match status" value="1"/>
</dbReference>
<dbReference type="OMA" id="HEQMETR"/>
<dbReference type="FunFam" id="3.40.50.300:FF:000395">
    <property type="entry name" value="Replication factor C subunit 1"/>
    <property type="match status" value="1"/>
</dbReference>
<dbReference type="GO" id="GO:0006281">
    <property type="term" value="P:DNA repair"/>
    <property type="evidence" value="ECO:0007669"/>
    <property type="project" value="InterPro"/>
</dbReference>
<dbReference type="InterPro" id="IPR008921">
    <property type="entry name" value="DNA_pol3_clamp-load_cplx_C"/>
</dbReference>
<dbReference type="SMART" id="SM00292">
    <property type="entry name" value="BRCT"/>
    <property type="match status" value="1"/>
</dbReference>
<dbReference type="InterPro" id="IPR003593">
    <property type="entry name" value="AAA+_ATPase"/>
</dbReference>
<dbReference type="InterPro" id="IPR027417">
    <property type="entry name" value="P-loop_NTPase"/>
</dbReference>
<evidence type="ECO:0000256" key="3">
    <source>
        <dbReference type="ARBA" id="ARBA00011480"/>
    </source>
</evidence>
<dbReference type="GO" id="GO:0016887">
    <property type="term" value="F:ATP hydrolysis activity"/>
    <property type="evidence" value="ECO:0007669"/>
    <property type="project" value="InterPro"/>
</dbReference>
<feature type="region of interest" description="Disordered" evidence="10">
    <location>
        <begin position="335"/>
        <end position="387"/>
    </location>
</feature>
<dbReference type="InterPro" id="IPR001357">
    <property type="entry name" value="BRCT_dom"/>
</dbReference>
<dbReference type="InterPro" id="IPR003959">
    <property type="entry name" value="ATPase_AAA_core"/>
</dbReference>
<feature type="compositionally biased region" description="Acidic residues" evidence="10">
    <location>
        <begin position="124"/>
        <end position="134"/>
    </location>
</feature>
<feature type="compositionally biased region" description="Basic and acidic residues" evidence="10">
    <location>
        <begin position="135"/>
        <end position="147"/>
    </location>
</feature>
<dbReference type="PANTHER" id="PTHR23389">
    <property type="entry name" value="CHROMOSOME TRANSMISSION FIDELITY FACTOR 18"/>
    <property type="match status" value="1"/>
</dbReference>
<evidence type="ECO:0000259" key="11">
    <source>
        <dbReference type="PROSITE" id="PS50172"/>
    </source>
</evidence>
<dbReference type="PANTHER" id="PTHR23389:SF6">
    <property type="entry name" value="REPLICATION FACTOR C SUBUNIT 1"/>
    <property type="match status" value="1"/>
</dbReference>
<dbReference type="PIRSF" id="PIRSF036578">
    <property type="entry name" value="RFC1"/>
    <property type="match status" value="1"/>
</dbReference>
<feature type="compositionally biased region" description="Basic and acidic residues" evidence="10">
    <location>
        <begin position="1046"/>
        <end position="1055"/>
    </location>
</feature>
<reference evidence="12 13" key="1">
    <citation type="journal article" date="2018" name="Cell">
        <title>The Chara Genome: Secondary Complexity and Implications for Plant Terrestrialization.</title>
        <authorList>
            <person name="Nishiyama T."/>
            <person name="Sakayama H."/>
            <person name="Vries J.D."/>
            <person name="Buschmann H."/>
            <person name="Saint-Marcoux D."/>
            <person name="Ullrich K.K."/>
            <person name="Haas F.B."/>
            <person name="Vanderstraeten L."/>
            <person name="Becker D."/>
            <person name="Lang D."/>
            <person name="Vosolsobe S."/>
            <person name="Rombauts S."/>
            <person name="Wilhelmsson P.K.I."/>
            <person name="Janitza P."/>
            <person name="Kern R."/>
            <person name="Heyl A."/>
            <person name="Rumpler F."/>
            <person name="Villalobos L.I.A.C."/>
            <person name="Clay J.M."/>
            <person name="Skokan R."/>
            <person name="Toyoda A."/>
            <person name="Suzuki Y."/>
            <person name="Kagoshima H."/>
            <person name="Schijlen E."/>
            <person name="Tajeshwar N."/>
            <person name="Catarino B."/>
            <person name="Hetherington A.J."/>
            <person name="Saltykova A."/>
            <person name="Bonnot C."/>
            <person name="Breuninger H."/>
            <person name="Symeonidi A."/>
            <person name="Radhakrishnan G.V."/>
            <person name="Van Nieuwerburgh F."/>
            <person name="Deforce D."/>
            <person name="Chang C."/>
            <person name="Karol K.G."/>
            <person name="Hedrich R."/>
            <person name="Ulvskov P."/>
            <person name="Glockner G."/>
            <person name="Delwiche C.F."/>
            <person name="Petrasek J."/>
            <person name="Van de Peer Y."/>
            <person name="Friml J."/>
            <person name="Beilby M."/>
            <person name="Dolan L."/>
            <person name="Kohara Y."/>
            <person name="Sugano S."/>
            <person name="Fujiyama A."/>
            <person name="Delaux P.-M."/>
            <person name="Quint M."/>
            <person name="TheiBen G."/>
            <person name="Hagemann M."/>
            <person name="Harholt J."/>
            <person name="Dunand C."/>
            <person name="Zachgo S."/>
            <person name="Langdale J."/>
            <person name="Maumus F."/>
            <person name="Straeten D.V.D."/>
            <person name="Gould S.B."/>
            <person name="Rensing S.A."/>
        </authorList>
    </citation>
    <scope>NUCLEOTIDE SEQUENCE [LARGE SCALE GENOMIC DNA]</scope>
    <source>
        <strain evidence="12 13">S276</strain>
    </source>
</reference>
<feature type="compositionally biased region" description="Basic and acidic residues" evidence="10">
    <location>
        <begin position="51"/>
        <end position="61"/>
    </location>
</feature>
<evidence type="ECO:0000256" key="6">
    <source>
        <dbReference type="ARBA" id="ARBA00022741"/>
    </source>
</evidence>
<keyword evidence="7 9" id="KW-0067">ATP-binding</keyword>
<comment type="caution">
    <text evidence="12">The sequence shown here is derived from an EMBL/GenBank/DDBJ whole genome shotgun (WGS) entry which is preliminary data.</text>
</comment>
<dbReference type="Gramene" id="GBG82876">
    <property type="protein sequence ID" value="GBG82876"/>
    <property type="gene ID" value="CBR_g36402"/>
</dbReference>
<evidence type="ECO:0000256" key="5">
    <source>
        <dbReference type="ARBA" id="ARBA00022705"/>
    </source>
</evidence>
<dbReference type="Pfam" id="PF00533">
    <property type="entry name" value="BRCT"/>
    <property type="match status" value="1"/>
</dbReference>
<dbReference type="SUPFAM" id="SSF52113">
    <property type="entry name" value="BRCT domain"/>
    <property type="match status" value="1"/>
</dbReference>
<name>A0A388LKL7_CHABU</name>
<dbReference type="Pfam" id="PF00004">
    <property type="entry name" value="AAA"/>
    <property type="match status" value="1"/>
</dbReference>
<evidence type="ECO:0000256" key="10">
    <source>
        <dbReference type="SAM" id="MobiDB-lite"/>
    </source>
</evidence>
<keyword evidence="8 9" id="KW-0539">Nucleus</keyword>
<feature type="compositionally biased region" description="Low complexity" evidence="10">
    <location>
        <begin position="166"/>
        <end position="181"/>
    </location>
</feature>
<dbReference type="PROSITE" id="PS50172">
    <property type="entry name" value="BRCT"/>
    <property type="match status" value="1"/>
</dbReference>
<dbReference type="STRING" id="69332.A0A388LKL7"/>
<feature type="compositionally biased region" description="Low complexity" evidence="10">
    <location>
        <begin position="75"/>
        <end position="88"/>
    </location>
</feature>
<dbReference type="GO" id="GO:0006260">
    <property type="term" value="P:DNA replication"/>
    <property type="evidence" value="ECO:0007669"/>
    <property type="project" value="UniProtKB-KW"/>
</dbReference>
<protein>
    <recommendedName>
        <fullName evidence="4 9">Replication factor C subunit 1</fullName>
    </recommendedName>
</protein>
<evidence type="ECO:0000313" key="12">
    <source>
        <dbReference type="EMBL" id="GBG82876.1"/>
    </source>
</evidence>
<feature type="domain" description="BRCT" evidence="11">
    <location>
        <begin position="212"/>
        <end position="290"/>
    </location>
</feature>
<proteinExistence type="inferred from homology"/>
<comment type="subunit">
    <text evidence="3">Heterotetramer of subunits RFC2, RFC3, RFC4 and RFC5 that can form a complex with RFC1.</text>
</comment>
<dbReference type="Gene3D" id="1.20.272.10">
    <property type="match status" value="1"/>
</dbReference>
<dbReference type="SMART" id="SM00382">
    <property type="entry name" value="AAA"/>
    <property type="match status" value="1"/>
</dbReference>
<feature type="compositionally biased region" description="Acidic residues" evidence="10">
    <location>
        <begin position="971"/>
        <end position="984"/>
    </location>
</feature>
<dbReference type="InterPro" id="IPR013725">
    <property type="entry name" value="DNA_replication_fac_RFC1_C"/>
</dbReference>
<dbReference type="InterPro" id="IPR047854">
    <property type="entry name" value="RFC_lid"/>
</dbReference>
<dbReference type="Pfam" id="PF08519">
    <property type="entry name" value="RFC1"/>
    <property type="match status" value="1"/>
</dbReference>
<dbReference type="GO" id="GO:0005634">
    <property type="term" value="C:nucleus"/>
    <property type="evidence" value="ECO:0007669"/>
    <property type="project" value="UniProtKB-SubCell"/>
</dbReference>